<dbReference type="InterPro" id="IPR022496">
    <property type="entry name" value="T6A_TsaB"/>
</dbReference>
<accession>A0A2S7XUC7</accession>
<gene>
    <name evidence="8" type="primary">tsaB</name>
    <name evidence="8" type="ORF">CXB77_03065</name>
</gene>
<comment type="caution">
    <text evidence="8">The sequence shown here is derived from an EMBL/GenBank/DDBJ whole genome shotgun (WGS) entry which is preliminary data.</text>
</comment>
<dbReference type="GO" id="GO:0002949">
    <property type="term" value="P:tRNA threonylcarbamoyladenosine modification"/>
    <property type="evidence" value="ECO:0007669"/>
    <property type="project" value="InterPro"/>
</dbReference>
<dbReference type="PANTHER" id="PTHR11735">
    <property type="entry name" value="TRNA N6-ADENOSINE THREONYLCARBAMOYLTRANSFERASE"/>
    <property type="match status" value="1"/>
</dbReference>
<sequence>MKLLAIDTSGDACSAALLLDGAIEQVLEIAPRRHGERILPMMQMLLEQAGLRVIDLDALAFGRGPGSFTGVRMATAVIQGAAFAANLPVVAISTLAALAQGQFRRGGQRHLLTALDARMGEVYWGCFTIDNQDLAVSCAAERVCSPSQIDVPNAADWCGVGSGFDTYTSELSGIIGHSLREIHSHDHCEAQDVAMLAAADFSVGRQVAAEYALPIYLRDQVTR</sequence>
<dbReference type="Gene3D" id="3.30.420.40">
    <property type="match status" value="2"/>
</dbReference>
<dbReference type="GO" id="GO:0005829">
    <property type="term" value="C:cytosol"/>
    <property type="evidence" value="ECO:0007669"/>
    <property type="project" value="TreeGrafter"/>
</dbReference>
<evidence type="ECO:0000259" key="7">
    <source>
        <dbReference type="Pfam" id="PF00814"/>
    </source>
</evidence>
<keyword evidence="5" id="KW-0819">tRNA processing</keyword>
<dbReference type="NCBIfam" id="TIGR03725">
    <property type="entry name" value="T6A_YeaZ"/>
    <property type="match status" value="1"/>
</dbReference>
<dbReference type="SUPFAM" id="SSF53067">
    <property type="entry name" value="Actin-like ATPase domain"/>
    <property type="match status" value="2"/>
</dbReference>
<dbReference type="FunFam" id="3.30.420.40:FF:000097">
    <property type="entry name" value="tRNA threonylcarbamoyladenosine biosynthesis protein TsaB"/>
    <property type="match status" value="1"/>
</dbReference>
<keyword evidence="4" id="KW-0963">Cytoplasm</keyword>
<dbReference type="Pfam" id="PF00814">
    <property type="entry name" value="TsaD"/>
    <property type="match status" value="1"/>
</dbReference>
<organism evidence="8 9">
    <name type="scientific">Chromatium okenii</name>
    <dbReference type="NCBI Taxonomy" id="61644"/>
    <lineage>
        <taxon>Bacteria</taxon>
        <taxon>Pseudomonadati</taxon>
        <taxon>Pseudomonadota</taxon>
        <taxon>Gammaproteobacteria</taxon>
        <taxon>Chromatiales</taxon>
        <taxon>Chromatiaceae</taxon>
        <taxon>Chromatium</taxon>
    </lineage>
</organism>
<dbReference type="InterPro" id="IPR043129">
    <property type="entry name" value="ATPase_NBD"/>
</dbReference>
<dbReference type="InterPro" id="IPR000905">
    <property type="entry name" value="Gcp-like_dom"/>
</dbReference>
<evidence type="ECO:0000256" key="6">
    <source>
        <dbReference type="ARBA" id="ARBA00032446"/>
    </source>
</evidence>
<dbReference type="CDD" id="cd24032">
    <property type="entry name" value="ASKHA_NBD_TsaB"/>
    <property type="match status" value="1"/>
</dbReference>
<reference evidence="8 9" key="1">
    <citation type="submission" date="2018-01" db="EMBL/GenBank/DDBJ databases">
        <title>The complete genome sequence of Chromatium okenii LaCa, a purple sulfur bacterium with a turbulent life.</title>
        <authorList>
            <person name="Luedin S.M."/>
            <person name="Liechti N."/>
            <person name="Storelli N."/>
            <person name="Danza F."/>
            <person name="Wittwer M."/>
            <person name="Pothier J.F."/>
            <person name="Tonolla M.A."/>
        </authorList>
    </citation>
    <scope>NUCLEOTIDE SEQUENCE [LARGE SCALE GENOMIC DNA]</scope>
    <source>
        <strain evidence="8 9">LaCa</strain>
    </source>
</reference>
<dbReference type="RefSeq" id="WP_105072744.1">
    <property type="nucleotide sequence ID" value="NZ_PPGH01000018.1"/>
</dbReference>
<dbReference type="PANTHER" id="PTHR11735:SF11">
    <property type="entry name" value="TRNA THREONYLCARBAMOYLADENOSINE BIOSYNTHESIS PROTEIN TSAB"/>
    <property type="match status" value="1"/>
</dbReference>
<comment type="similarity">
    <text evidence="2">Belongs to the KAE1 / TsaD family. TsaB subfamily.</text>
</comment>
<evidence type="ECO:0000313" key="8">
    <source>
        <dbReference type="EMBL" id="PQJ97002.1"/>
    </source>
</evidence>
<dbReference type="AlphaFoldDB" id="A0A2S7XUC7"/>
<dbReference type="GO" id="GO:0016740">
    <property type="term" value="F:transferase activity"/>
    <property type="evidence" value="ECO:0007669"/>
    <property type="project" value="UniProtKB-KW"/>
</dbReference>
<name>A0A2S7XUC7_9GAMM</name>
<comment type="subcellular location">
    <subcellularLocation>
        <location evidence="1">Cytoplasm</location>
    </subcellularLocation>
</comment>
<dbReference type="Proteomes" id="UP000239936">
    <property type="component" value="Unassembled WGS sequence"/>
</dbReference>
<protein>
    <recommendedName>
        <fullName evidence="3">tRNA threonylcarbamoyladenosine biosynthesis protein TsaB</fullName>
    </recommendedName>
    <alternativeName>
        <fullName evidence="6">t(6)A37 threonylcarbamoyladenosine biosynthesis protein TsaB</fullName>
    </alternativeName>
</protein>
<proteinExistence type="inferred from homology"/>
<evidence type="ECO:0000313" key="9">
    <source>
        <dbReference type="Proteomes" id="UP000239936"/>
    </source>
</evidence>
<keyword evidence="9" id="KW-1185">Reference proteome</keyword>
<evidence type="ECO:0000256" key="2">
    <source>
        <dbReference type="ARBA" id="ARBA00010493"/>
    </source>
</evidence>
<dbReference type="EMBL" id="PPGH01000018">
    <property type="protein sequence ID" value="PQJ97002.1"/>
    <property type="molecule type" value="Genomic_DNA"/>
</dbReference>
<evidence type="ECO:0000256" key="3">
    <source>
        <dbReference type="ARBA" id="ARBA00019012"/>
    </source>
</evidence>
<dbReference type="OrthoDB" id="9809995at2"/>
<evidence type="ECO:0000256" key="1">
    <source>
        <dbReference type="ARBA" id="ARBA00004496"/>
    </source>
</evidence>
<evidence type="ECO:0000256" key="5">
    <source>
        <dbReference type="ARBA" id="ARBA00022694"/>
    </source>
</evidence>
<evidence type="ECO:0000256" key="4">
    <source>
        <dbReference type="ARBA" id="ARBA00022490"/>
    </source>
</evidence>
<keyword evidence="8" id="KW-0808">Transferase</keyword>
<feature type="domain" description="Gcp-like" evidence="7">
    <location>
        <begin position="28"/>
        <end position="148"/>
    </location>
</feature>